<dbReference type="Proteomes" id="UP000324222">
    <property type="component" value="Unassembled WGS sequence"/>
</dbReference>
<dbReference type="AlphaFoldDB" id="A0A5B7H177"/>
<reference evidence="1 2" key="1">
    <citation type="submission" date="2019-05" db="EMBL/GenBank/DDBJ databases">
        <title>Another draft genome of Portunus trituberculatus and its Hox gene families provides insights of decapod evolution.</title>
        <authorList>
            <person name="Jeong J.-H."/>
            <person name="Song I."/>
            <person name="Kim S."/>
            <person name="Choi T."/>
            <person name="Kim D."/>
            <person name="Ryu S."/>
            <person name="Kim W."/>
        </authorList>
    </citation>
    <scope>NUCLEOTIDE SEQUENCE [LARGE SCALE GENOMIC DNA]</scope>
    <source>
        <tissue evidence="1">Muscle</tissue>
    </source>
</reference>
<gene>
    <name evidence="1" type="ORF">E2C01_057750</name>
</gene>
<sequence length="80" mass="8640">MHGESGATDRIIRASLALETQPGDLRARSYYTPFLEASPKAQVNPPALQGDWFTQRLCHRLGTGTIALGSPHQRGGLPAK</sequence>
<protein>
    <submittedName>
        <fullName evidence="1">Uncharacterized protein</fullName>
    </submittedName>
</protein>
<organism evidence="1 2">
    <name type="scientific">Portunus trituberculatus</name>
    <name type="common">Swimming crab</name>
    <name type="synonym">Neptunus trituberculatus</name>
    <dbReference type="NCBI Taxonomy" id="210409"/>
    <lineage>
        <taxon>Eukaryota</taxon>
        <taxon>Metazoa</taxon>
        <taxon>Ecdysozoa</taxon>
        <taxon>Arthropoda</taxon>
        <taxon>Crustacea</taxon>
        <taxon>Multicrustacea</taxon>
        <taxon>Malacostraca</taxon>
        <taxon>Eumalacostraca</taxon>
        <taxon>Eucarida</taxon>
        <taxon>Decapoda</taxon>
        <taxon>Pleocyemata</taxon>
        <taxon>Brachyura</taxon>
        <taxon>Eubrachyura</taxon>
        <taxon>Portunoidea</taxon>
        <taxon>Portunidae</taxon>
        <taxon>Portuninae</taxon>
        <taxon>Portunus</taxon>
    </lineage>
</organism>
<accession>A0A5B7H177</accession>
<comment type="caution">
    <text evidence="1">The sequence shown here is derived from an EMBL/GenBank/DDBJ whole genome shotgun (WGS) entry which is preliminary data.</text>
</comment>
<name>A0A5B7H177_PORTR</name>
<evidence type="ECO:0000313" key="1">
    <source>
        <dbReference type="EMBL" id="MPC63649.1"/>
    </source>
</evidence>
<proteinExistence type="predicted"/>
<dbReference type="EMBL" id="VSRR010021084">
    <property type="protein sequence ID" value="MPC63649.1"/>
    <property type="molecule type" value="Genomic_DNA"/>
</dbReference>
<evidence type="ECO:0000313" key="2">
    <source>
        <dbReference type="Proteomes" id="UP000324222"/>
    </source>
</evidence>
<keyword evidence="2" id="KW-1185">Reference proteome</keyword>